<dbReference type="Gene3D" id="2.60.120.200">
    <property type="match status" value="1"/>
</dbReference>
<protein>
    <submittedName>
        <fullName evidence="9">Discoidin domain-containing protein</fullName>
    </submittedName>
</protein>
<keyword evidence="2 5" id="KW-0732">Signal</keyword>
<dbReference type="PANTHER" id="PTHR42812:SF12">
    <property type="entry name" value="BETA-XYLOSIDASE-RELATED"/>
    <property type="match status" value="1"/>
</dbReference>
<dbReference type="SUPFAM" id="SSF49265">
    <property type="entry name" value="Fibronectin type III"/>
    <property type="match status" value="1"/>
</dbReference>
<dbReference type="Pfam" id="PF00754">
    <property type="entry name" value="F5_F8_type_C"/>
    <property type="match status" value="2"/>
</dbReference>
<dbReference type="SUPFAM" id="SSF49899">
    <property type="entry name" value="Concanavalin A-like lectins/glucanases"/>
    <property type="match status" value="1"/>
</dbReference>
<evidence type="ECO:0000256" key="5">
    <source>
        <dbReference type="SAM" id="SignalP"/>
    </source>
</evidence>
<dbReference type="Gene3D" id="2.115.10.20">
    <property type="entry name" value="Glycosyl hydrolase domain, family 43"/>
    <property type="match status" value="1"/>
</dbReference>
<dbReference type="InterPro" id="IPR036116">
    <property type="entry name" value="FN3_sf"/>
</dbReference>
<dbReference type="InterPro" id="IPR013783">
    <property type="entry name" value="Ig-like_fold"/>
</dbReference>
<dbReference type="InterPro" id="IPR003961">
    <property type="entry name" value="FN3_dom"/>
</dbReference>
<dbReference type="Gene3D" id="2.60.40.10">
    <property type="entry name" value="Immunoglobulins"/>
    <property type="match status" value="2"/>
</dbReference>
<dbReference type="InterPro" id="IPR008979">
    <property type="entry name" value="Galactose-bd-like_sf"/>
</dbReference>
<dbReference type="SMART" id="SM00606">
    <property type="entry name" value="CBD_IV"/>
    <property type="match status" value="1"/>
</dbReference>
<evidence type="ECO:0000256" key="2">
    <source>
        <dbReference type="ARBA" id="ARBA00022729"/>
    </source>
</evidence>
<evidence type="ECO:0000313" key="9">
    <source>
        <dbReference type="EMBL" id="HJB56794.1"/>
    </source>
</evidence>
<dbReference type="InterPro" id="IPR041542">
    <property type="entry name" value="GH43_C2"/>
</dbReference>
<dbReference type="InterPro" id="IPR006710">
    <property type="entry name" value="Glyco_hydro_43"/>
</dbReference>
<dbReference type="EMBL" id="DWYC01000046">
    <property type="protein sequence ID" value="HJB56794.1"/>
    <property type="molecule type" value="Genomic_DNA"/>
</dbReference>
<dbReference type="InterPro" id="IPR000421">
    <property type="entry name" value="FA58C"/>
</dbReference>
<dbReference type="InterPro" id="IPR051795">
    <property type="entry name" value="Glycosyl_Hydrlase_43"/>
</dbReference>
<dbReference type="InterPro" id="IPR036439">
    <property type="entry name" value="Dockerin_dom_sf"/>
</dbReference>
<feature type="domain" description="Fibronectin type-III" evidence="7">
    <location>
        <begin position="973"/>
        <end position="1063"/>
    </location>
</feature>
<evidence type="ECO:0000259" key="7">
    <source>
        <dbReference type="PROSITE" id="PS50853"/>
    </source>
</evidence>
<dbReference type="PROSITE" id="PS50022">
    <property type="entry name" value="FA58C_3"/>
    <property type="match status" value="2"/>
</dbReference>
<evidence type="ECO:0000256" key="1">
    <source>
        <dbReference type="ARBA" id="ARBA00009865"/>
    </source>
</evidence>
<proteinExistence type="inferred from homology"/>
<feature type="chain" id="PRO_5039016107" evidence="5">
    <location>
        <begin position="27"/>
        <end position="1436"/>
    </location>
</feature>
<dbReference type="InterPro" id="IPR006584">
    <property type="entry name" value="Cellulose-bd_IV"/>
</dbReference>
<dbReference type="PROSITE" id="PS00018">
    <property type="entry name" value="EF_HAND_1"/>
    <property type="match status" value="1"/>
</dbReference>
<dbReference type="SMART" id="SM00060">
    <property type="entry name" value="FN3"/>
    <property type="match status" value="2"/>
</dbReference>
<feature type="domain" description="F5/8 type C" evidence="6">
    <location>
        <begin position="1050"/>
        <end position="1215"/>
    </location>
</feature>
<dbReference type="PROSITE" id="PS50853">
    <property type="entry name" value="FN3"/>
    <property type="match status" value="2"/>
</dbReference>
<evidence type="ECO:0000313" key="10">
    <source>
        <dbReference type="Proteomes" id="UP000824208"/>
    </source>
</evidence>
<dbReference type="Gene3D" id="2.60.120.260">
    <property type="entry name" value="Galactose-binding domain-like"/>
    <property type="match status" value="3"/>
</dbReference>
<reference evidence="9" key="1">
    <citation type="journal article" date="2021" name="PeerJ">
        <title>Extensive microbial diversity within the chicken gut microbiome revealed by metagenomics and culture.</title>
        <authorList>
            <person name="Gilroy R."/>
            <person name="Ravi A."/>
            <person name="Getino M."/>
            <person name="Pursley I."/>
            <person name="Horton D.L."/>
            <person name="Alikhan N.F."/>
            <person name="Baker D."/>
            <person name="Gharbi K."/>
            <person name="Hall N."/>
            <person name="Watson M."/>
            <person name="Adriaenssens E.M."/>
            <person name="Foster-Nyarko E."/>
            <person name="Jarju S."/>
            <person name="Secka A."/>
            <person name="Antonio M."/>
            <person name="Oren A."/>
            <person name="Chaudhuri R.R."/>
            <person name="La Ragione R."/>
            <person name="Hildebrand F."/>
            <person name="Pallen M.J."/>
        </authorList>
    </citation>
    <scope>NUCLEOTIDE SEQUENCE</scope>
    <source>
        <strain evidence="9">CHK189-11263</strain>
    </source>
</reference>
<dbReference type="PROSITE" id="PS51175">
    <property type="entry name" value="CBM6"/>
    <property type="match status" value="1"/>
</dbReference>
<feature type="domain" description="Fibronectin type-III" evidence="7">
    <location>
        <begin position="733"/>
        <end position="813"/>
    </location>
</feature>
<sequence length="1436" mass="158119">MKHMVKKWMALMLAVLILFPAVPAKAWVADNGDGTFSNPLMFGDYPDNDIIRVGDTYYMSSTSMHLFPACPVMSSKDLVNWTYESYALSEEDALRLANNDDGLTLQNGRNVYDKGPWATSLRYSERLEKFYLLVNMQDGVDSEYAILCVADDAAGPWTAYRLDNPTGQIKGLYDPGLLFDKDPVTGEENGDIWVVHGQGQLYVSRLNVVDEETGELAIDPEERNIPIYNYTGGAFNEGAHAYKFGDTYYIISTPTWSGTSTKKSIAIQTKDLLNGPYEVKDIMRSYMNFGENGIHQGGIVDVPQEDGTSQWWSVIFQDRNKLGRVPTLQPVYWEQDEDGLWWPMMGVEGQNGDQAVVTMEKPNTGVDMEPTPPADSDEFDSTELGLHWQWNHVSDPTKWSLTENPGYMRLYTASVTENLSTAQNTLRQRVVGPESSATIKLELSGMQDGDVAGLSVIQQDYNYIAVTTDGTDKRVFINDSGEEQISAALPDGTTEIWFRASMPRFEYRVEYFYSLDGQNFTQLGGKYDMHYGNYVGMGFGAFNFATKELGGYVDMDYFRMDMPDDHGNYNTLNEKIEAERYDVQSYDASLGEPSRNYNPLTQWTADYVYTDTLNKSGSAYDLALSNLRDGNWVEFNRVDFQDGADWLNLRLSGTAKGGQIEVRLNDKDGELLAVADVPNTGDLEQFQNVIVPLEGGSPTGVQKICLVYRGAAQACQINWFMFGTGAQPVAPAVPTGLEAQGLEGTQISFSWDQVPGVEYDLQIGDRIISNVDSPYVETGLPEGAVYKVSVRAKNAGGYSDWSEGVKAATAGNPYRIPQSSMSIPAFSSQEAGGEGPVSGYISAILDGDPNTFWHTAWSSGNAQPPHWFILDLGGTYEINRVDLTPRQGSGSLPNGLFRKVTLSYSATGMEDEDFTVCVDQQELPEGTALQTLEFEPVTARYLKVYVDEGHNDFASLAEIEVFRTQADDTPPSAPQNLTAQVSWAEEPSIRLEWESAADPESSVANYSIYRDGRFLDVVTGTQYTDTGVEAQGTYRYEVVATNGAGLDGEAAALEVSVTEAPKTFRIPQEQMTATASSEETLDEAGTNHGFASNAIDGDSTTFWCTQWSSKNPDGKHPGPHWLQIDLGQVYTLDHADFLQRDLSNPHGQVTKYTLSYSVDGETFIPVVENGTWSLEDQSNTVALGGIEARYLKLDCLEGQGSYVPAAMAEVNVYALENEEPAGKDLSVAVSGADMVKQDQRVPYTFSFSGEKENLGNVTVVFNVKGDQEGLFTGGAFEAAEGFSKYVLDEEEQADGSRRVKVVLAYGMDELTALEEAALTGELTDLFTYVIRSFAEQEGNIEVTVEQAIFTYAGDNDLYYADVTGATASTSVSAKDPYDIDGDGDFDQADITAAQGYYRAAEGDENWDEARKADVNRDGVVDLTDLVELATAWLDTL</sequence>
<comment type="caution">
    <text evidence="9">The sequence shown here is derived from an EMBL/GenBank/DDBJ whole genome shotgun (WGS) entry which is preliminary data.</text>
</comment>
<keyword evidence="3" id="KW-0378">Hydrolase</keyword>
<dbReference type="SUPFAM" id="SSF49785">
    <property type="entry name" value="Galactose-binding domain-like"/>
    <property type="match status" value="3"/>
</dbReference>
<dbReference type="CDD" id="cd09001">
    <property type="entry name" value="GH43_FsAxh1-like"/>
    <property type="match status" value="1"/>
</dbReference>
<comment type="similarity">
    <text evidence="1">Belongs to the glycosyl hydrolase 43 family.</text>
</comment>
<dbReference type="CDD" id="cd14256">
    <property type="entry name" value="Dockerin_I"/>
    <property type="match status" value="1"/>
</dbReference>
<organism evidence="9 10">
    <name type="scientific">Candidatus Flavonifractor intestinipullorum</name>
    <dbReference type="NCBI Taxonomy" id="2838587"/>
    <lineage>
        <taxon>Bacteria</taxon>
        <taxon>Bacillati</taxon>
        <taxon>Bacillota</taxon>
        <taxon>Clostridia</taxon>
        <taxon>Eubacteriales</taxon>
        <taxon>Oscillospiraceae</taxon>
        <taxon>Flavonifractor</taxon>
    </lineage>
</organism>
<gene>
    <name evidence="9" type="ORF">H9714_04495</name>
</gene>
<feature type="domain" description="CBM6" evidence="8">
    <location>
        <begin position="574"/>
        <end position="723"/>
    </location>
</feature>
<dbReference type="Pfam" id="PF17851">
    <property type="entry name" value="GH43_C2"/>
    <property type="match status" value="1"/>
</dbReference>
<dbReference type="InterPro" id="IPR018247">
    <property type="entry name" value="EF_Hand_1_Ca_BS"/>
</dbReference>
<dbReference type="GO" id="GO:0004553">
    <property type="term" value="F:hydrolase activity, hydrolyzing O-glycosyl compounds"/>
    <property type="evidence" value="ECO:0007669"/>
    <property type="project" value="InterPro"/>
</dbReference>
<evidence type="ECO:0000259" key="8">
    <source>
        <dbReference type="PROSITE" id="PS51175"/>
    </source>
</evidence>
<feature type="signal peptide" evidence="5">
    <location>
        <begin position="1"/>
        <end position="26"/>
    </location>
</feature>
<dbReference type="Gene3D" id="1.10.1330.10">
    <property type="entry name" value="Dockerin domain"/>
    <property type="match status" value="1"/>
</dbReference>
<accession>A0A9D2MAT0</accession>
<dbReference type="PANTHER" id="PTHR42812">
    <property type="entry name" value="BETA-XYLOSIDASE"/>
    <property type="match status" value="1"/>
</dbReference>
<dbReference type="Pfam" id="PF04616">
    <property type="entry name" value="Glyco_hydro_43"/>
    <property type="match status" value="1"/>
</dbReference>
<dbReference type="GO" id="GO:0000272">
    <property type="term" value="P:polysaccharide catabolic process"/>
    <property type="evidence" value="ECO:0007669"/>
    <property type="project" value="InterPro"/>
</dbReference>
<dbReference type="Proteomes" id="UP000824208">
    <property type="component" value="Unassembled WGS sequence"/>
</dbReference>
<dbReference type="SUPFAM" id="SSF63446">
    <property type="entry name" value="Type I dockerin domain"/>
    <property type="match status" value="1"/>
</dbReference>
<evidence type="ECO:0000256" key="3">
    <source>
        <dbReference type="ARBA" id="ARBA00022801"/>
    </source>
</evidence>
<feature type="domain" description="F5/8 type C" evidence="6">
    <location>
        <begin position="809"/>
        <end position="964"/>
    </location>
</feature>
<keyword evidence="4" id="KW-0326">Glycosidase</keyword>
<name>A0A9D2MAT0_9FIRM</name>
<dbReference type="SUPFAM" id="SSF75005">
    <property type="entry name" value="Arabinanase/levansucrase/invertase"/>
    <property type="match status" value="1"/>
</dbReference>
<dbReference type="CDD" id="cd00063">
    <property type="entry name" value="FN3"/>
    <property type="match status" value="2"/>
</dbReference>
<dbReference type="Pfam" id="PF03422">
    <property type="entry name" value="CBM_6"/>
    <property type="match status" value="1"/>
</dbReference>
<reference evidence="9" key="2">
    <citation type="submission" date="2021-04" db="EMBL/GenBank/DDBJ databases">
        <authorList>
            <person name="Gilroy R."/>
        </authorList>
    </citation>
    <scope>NUCLEOTIDE SEQUENCE</scope>
    <source>
        <strain evidence="9">CHK189-11263</strain>
    </source>
</reference>
<dbReference type="InterPro" id="IPR023296">
    <property type="entry name" value="Glyco_hydro_beta-prop_sf"/>
</dbReference>
<dbReference type="InterPro" id="IPR013320">
    <property type="entry name" value="ConA-like_dom_sf"/>
</dbReference>
<dbReference type="GO" id="GO:0030246">
    <property type="term" value="F:carbohydrate binding"/>
    <property type="evidence" value="ECO:0007669"/>
    <property type="project" value="InterPro"/>
</dbReference>
<evidence type="ECO:0000259" key="6">
    <source>
        <dbReference type="PROSITE" id="PS50022"/>
    </source>
</evidence>
<dbReference type="CDD" id="cd04084">
    <property type="entry name" value="CBM6_xylanase-like"/>
    <property type="match status" value="1"/>
</dbReference>
<dbReference type="InterPro" id="IPR005084">
    <property type="entry name" value="CBM6"/>
</dbReference>
<evidence type="ECO:0000256" key="4">
    <source>
        <dbReference type="ARBA" id="ARBA00023295"/>
    </source>
</evidence>